<dbReference type="Proteomes" id="UP001596250">
    <property type="component" value="Unassembled WGS sequence"/>
</dbReference>
<evidence type="ECO:0000313" key="2">
    <source>
        <dbReference type="EMBL" id="MFC5988036.1"/>
    </source>
</evidence>
<dbReference type="RefSeq" id="WP_379895478.1">
    <property type="nucleotide sequence ID" value="NZ_CBCSCT010000024.1"/>
</dbReference>
<gene>
    <name evidence="2" type="primary">prli42</name>
    <name evidence="2" type="ORF">ACFPXP_16660</name>
</gene>
<dbReference type="EMBL" id="JBHSQV010000175">
    <property type="protein sequence ID" value="MFC5988036.1"/>
    <property type="molecule type" value="Genomic_DNA"/>
</dbReference>
<keyword evidence="1" id="KW-0812">Transmembrane</keyword>
<reference evidence="3" key="1">
    <citation type="journal article" date="2019" name="Int. J. Syst. Evol. Microbiol.">
        <title>The Global Catalogue of Microorganisms (GCM) 10K type strain sequencing project: providing services to taxonomists for standard genome sequencing and annotation.</title>
        <authorList>
            <consortium name="The Broad Institute Genomics Platform"/>
            <consortium name="The Broad Institute Genome Sequencing Center for Infectious Disease"/>
            <person name="Wu L."/>
            <person name="Ma J."/>
        </authorList>
    </citation>
    <scope>NUCLEOTIDE SEQUENCE [LARGE SCALE GENOMIC DNA]</scope>
    <source>
        <strain evidence="3">CCM 8749</strain>
    </source>
</reference>
<keyword evidence="1" id="KW-1133">Transmembrane helix</keyword>
<keyword evidence="1" id="KW-0472">Membrane</keyword>
<organism evidence="2 3">
    <name type="scientific">Marinicrinis lubricantis</name>
    <dbReference type="NCBI Taxonomy" id="2086470"/>
    <lineage>
        <taxon>Bacteria</taxon>
        <taxon>Bacillati</taxon>
        <taxon>Bacillota</taxon>
        <taxon>Bacilli</taxon>
        <taxon>Bacillales</taxon>
        <taxon>Paenibacillaceae</taxon>
    </lineage>
</organism>
<proteinExistence type="predicted"/>
<evidence type="ECO:0000313" key="3">
    <source>
        <dbReference type="Proteomes" id="UP001596250"/>
    </source>
</evidence>
<protein>
    <submittedName>
        <fullName evidence="2">Stressosome-associated protein Prli42</fullName>
    </submittedName>
</protein>
<keyword evidence="3" id="KW-1185">Reference proteome</keyword>
<dbReference type="NCBIfam" id="NF033880">
    <property type="entry name" value="Prli42"/>
    <property type="match status" value="1"/>
</dbReference>
<name>A0ABW1ISM2_9BACL</name>
<evidence type="ECO:0000256" key="1">
    <source>
        <dbReference type="SAM" id="Phobius"/>
    </source>
</evidence>
<dbReference type="InterPro" id="IPR049722">
    <property type="entry name" value="Prli42-like"/>
</dbReference>
<feature type="transmembrane region" description="Helical" evidence="1">
    <location>
        <begin position="12"/>
        <end position="31"/>
    </location>
</feature>
<accession>A0ABW1ISM2</accession>
<comment type="caution">
    <text evidence="2">The sequence shown here is derived from an EMBL/GenBank/DDBJ whole genome shotgun (WGS) entry which is preliminary data.</text>
</comment>
<sequence>MKRRQKIQKIVIYFIIAALVLSTVAMGMQALTSS</sequence>